<accession>A0ABM1UYV1</accession>
<sequence>MDAIIITRFQHGGKFIQDKTGITYKGEAEVEYVNIDKDHFSIIELLFYIKQLGYITVGGFFVKDPTKNGFSEVDTDFTLVNLIKDLKDGDFLDLYVKHVVDDVEVVTTSLLCGSVVEEDLEDINVTASEGLNHEAESENVNFKVEPGDISDLDVEWTESNEKSSDDSQEDAIPDVDDSEVDEELRSVRNERRNKVKKKKPTQTEEIKLGTAGVDRGFEDIGRNKAAIYTGRLGGDEKYIDSSELDSEDSRNELNSEFVKGVDLPRRRKSKKGLVPVLCELLPDRGTGRGTGTGREI</sequence>
<proteinExistence type="predicted"/>
<organism evidence="3 4">
    <name type="scientific">Solanum pennellii</name>
    <name type="common">Tomato</name>
    <name type="synonym">Lycopersicon pennellii</name>
    <dbReference type="NCBI Taxonomy" id="28526"/>
    <lineage>
        <taxon>Eukaryota</taxon>
        <taxon>Viridiplantae</taxon>
        <taxon>Streptophyta</taxon>
        <taxon>Embryophyta</taxon>
        <taxon>Tracheophyta</taxon>
        <taxon>Spermatophyta</taxon>
        <taxon>Magnoliopsida</taxon>
        <taxon>eudicotyledons</taxon>
        <taxon>Gunneridae</taxon>
        <taxon>Pentapetalae</taxon>
        <taxon>asterids</taxon>
        <taxon>lamiids</taxon>
        <taxon>Solanales</taxon>
        <taxon>Solanaceae</taxon>
        <taxon>Solanoideae</taxon>
        <taxon>Solaneae</taxon>
        <taxon>Solanum</taxon>
        <taxon>Solanum subgen. Lycopersicon</taxon>
    </lineage>
</organism>
<evidence type="ECO:0000256" key="1">
    <source>
        <dbReference type="SAM" id="MobiDB-lite"/>
    </source>
</evidence>
<dbReference type="RefSeq" id="XP_027768670.1">
    <property type="nucleotide sequence ID" value="XM_027912869.1"/>
</dbReference>
<feature type="compositionally biased region" description="Basic and acidic residues" evidence="1">
    <location>
        <begin position="183"/>
        <end position="192"/>
    </location>
</feature>
<name>A0ABM1UYV1_SOLPN</name>
<reference evidence="3" key="1">
    <citation type="journal article" date="2014" name="Nat. Genet.">
        <title>The genome of the stress-tolerant wild tomato species Solanum pennellii.</title>
        <authorList>
            <person name="Bolger A."/>
            <person name="Scossa F."/>
            <person name="Bolger M.E."/>
            <person name="Lanz C."/>
            <person name="Maumus F."/>
            <person name="Tohge T."/>
            <person name="Quesneville H."/>
            <person name="Alseekh S."/>
            <person name="Sorensen I."/>
            <person name="Lichtenstein G."/>
            <person name="Fich E.A."/>
            <person name="Conte M."/>
            <person name="Keller H."/>
            <person name="Schneeberger K."/>
            <person name="Schwacke R."/>
            <person name="Ofner I."/>
            <person name="Vrebalov J."/>
            <person name="Xu Y."/>
            <person name="Osorio S."/>
            <person name="Aflitos S.A."/>
            <person name="Schijlen E."/>
            <person name="Jimenez-Gomez J.M."/>
            <person name="Ryngajllo M."/>
            <person name="Kimura S."/>
            <person name="Kumar R."/>
            <person name="Koenig D."/>
            <person name="Headland L.R."/>
            <person name="Maloof J.N."/>
            <person name="Sinha N."/>
            <person name="van Ham R.C."/>
            <person name="Lankhorst R.K."/>
            <person name="Mao L."/>
            <person name="Vogel A."/>
            <person name="Arsova B."/>
            <person name="Panstruga R."/>
            <person name="Fei Z."/>
            <person name="Rose J.K."/>
            <person name="Zamir D."/>
            <person name="Carrari F."/>
            <person name="Giovannoni J.J."/>
            <person name="Weigel D."/>
            <person name="Usadel B."/>
            <person name="Fernie A.R."/>
        </authorList>
    </citation>
    <scope>NUCLEOTIDE SEQUENCE [LARGE SCALE GENOMIC DNA]</scope>
</reference>
<gene>
    <name evidence="4 5" type="primary">LOC107004272</name>
</gene>
<evidence type="ECO:0000313" key="3">
    <source>
        <dbReference type="Proteomes" id="UP000694930"/>
    </source>
</evidence>
<feature type="compositionally biased region" description="Acidic residues" evidence="1">
    <location>
        <begin position="166"/>
        <end position="182"/>
    </location>
</feature>
<evidence type="ECO:0000313" key="5">
    <source>
        <dbReference type="RefSeq" id="XP_027768670.1"/>
    </source>
</evidence>
<dbReference type="InterPro" id="IPR058594">
    <property type="entry name" value="PB1-like_dom_pln"/>
</dbReference>
<dbReference type="RefSeq" id="XP_027768669.1">
    <property type="nucleotide sequence ID" value="XM_027912868.1"/>
</dbReference>
<reference evidence="4 5" key="2">
    <citation type="submission" date="2025-05" db="UniProtKB">
        <authorList>
            <consortium name="RefSeq"/>
        </authorList>
    </citation>
    <scope>IDENTIFICATION</scope>
</reference>
<protein>
    <submittedName>
        <fullName evidence="4 5">Uncharacterized protein LOC107004272</fullName>
    </submittedName>
</protein>
<dbReference type="Proteomes" id="UP000694930">
    <property type="component" value="Chromosome 11"/>
</dbReference>
<keyword evidence="3" id="KW-1185">Reference proteome</keyword>
<feature type="domain" description="PB1-like" evidence="2">
    <location>
        <begin position="3"/>
        <end position="98"/>
    </location>
</feature>
<dbReference type="Pfam" id="PF26130">
    <property type="entry name" value="PB1-like"/>
    <property type="match status" value="1"/>
</dbReference>
<evidence type="ECO:0000313" key="4">
    <source>
        <dbReference type="RefSeq" id="XP_027768669.1"/>
    </source>
</evidence>
<evidence type="ECO:0000259" key="2">
    <source>
        <dbReference type="Pfam" id="PF26130"/>
    </source>
</evidence>
<dbReference type="GeneID" id="107004272"/>
<feature type="region of interest" description="Disordered" evidence="1">
    <location>
        <begin position="156"/>
        <end position="203"/>
    </location>
</feature>